<dbReference type="Pfam" id="PF00128">
    <property type="entry name" value="Alpha-amylase"/>
    <property type="match status" value="1"/>
</dbReference>
<dbReference type="SMART" id="SM00642">
    <property type="entry name" value="Aamy"/>
    <property type="match status" value="1"/>
</dbReference>
<dbReference type="FunFam" id="2.60.40.1180:FF:000003">
    <property type="entry name" value="1,4-alpha-glucan-branching enzyme, chloroplastic/amyloplastic"/>
    <property type="match status" value="1"/>
</dbReference>
<dbReference type="Proteomes" id="UP001152885">
    <property type="component" value="Unassembled WGS sequence"/>
</dbReference>
<dbReference type="Pfam" id="PF02806">
    <property type="entry name" value="Alpha-amylase_C"/>
    <property type="match status" value="1"/>
</dbReference>
<dbReference type="GO" id="GO:0005978">
    <property type="term" value="P:glycogen biosynthetic process"/>
    <property type="evidence" value="ECO:0007669"/>
    <property type="project" value="UniProtKB-KW"/>
</dbReference>
<evidence type="ECO:0000259" key="12">
    <source>
        <dbReference type="SMART" id="SM00642"/>
    </source>
</evidence>
<dbReference type="PANTHER" id="PTHR43651">
    <property type="entry name" value="1,4-ALPHA-GLUCAN-BRANCHING ENZYME"/>
    <property type="match status" value="1"/>
</dbReference>
<dbReference type="Pfam" id="PF02922">
    <property type="entry name" value="CBM_48"/>
    <property type="match status" value="1"/>
</dbReference>
<keyword evidence="8" id="KW-0320">Glycogen biosynthesis</keyword>
<sequence>MSKSLIKGVLDLDPWLEPFAPQLITRQQELGKWYSELSKTEGDLLKFADSYKKYGLHYNGKEYSIFQYIPDVEEVSIVGDFNNWDLNSHKLNKLDFGHWSLTFTTNIPNDSNYKIAMRLKSGEWIYRLDSWVKRAVYSKEHNLYEGRFWQGHYEYKHERPKGLNKEGIKIYEAHIGISTPEPKVGSYKNFTKNILPKIHQLGYNTIQLMAIMEHAYYASFGYQITSFFAISSRFGTPQELQELIDTAHGLGIQVFLDVVHSHSSKNVEDGINMFNGTDYYLFHGGSKGEHSLWDSRLFNYSNYETLRFLLSNLKFFIDVYKFDGFRFDGVTSMLYKHHGLSYGFSGNYNEYFNDELVDNEAINYLMLANKLLEEISKEEKIDLTTIAEDVSGMPTLCRPLSDGGIGFNYRLSMAIPDMWIKILKHLNDEQWDLANICFTLTNRRHGEDCIAYCESHDQALVGDKTLAFWLMDKEMYSNMSVLSELTPVIDRGIALHKMIRLLTYALGGEGYLNFEGNEFGHPEWLDFPREGNNESYHYARRQFNLIDNDLLRYKFLYNFDCDFKINVLNSPQAYVSLKHEGDKVIVFERNEYLFIFNFNPTQSFPDYKIGVELPGTYKIVLNSDDEIYGGHNRITNYRELEFKTNDEPWNNRSNSLMIYIPCRTALVLHR</sequence>
<evidence type="ECO:0000256" key="2">
    <source>
        <dbReference type="ARBA" id="ARBA00004964"/>
    </source>
</evidence>
<dbReference type="Gene3D" id="3.20.20.80">
    <property type="entry name" value="Glycosidases"/>
    <property type="match status" value="1"/>
</dbReference>
<feature type="active site" description="Nucleophile" evidence="11">
    <location>
        <position position="328"/>
    </location>
</feature>
<evidence type="ECO:0000256" key="3">
    <source>
        <dbReference type="ARBA" id="ARBA00009000"/>
    </source>
</evidence>
<dbReference type="EC" id="2.4.1.18" evidence="4"/>
<dbReference type="GO" id="GO:0004553">
    <property type="term" value="F:hydrolase activity, hydrolyzing O-glycosyl compounds"/>
    <property type="evidence" value="ECO:0007669"/>
    <property type="project" value="InterPro"/>
</dbReference>
<dbReference type="FunFam" id="3.20.20.80:FF:000001">
    <property type="entry name" value="1,4-alpha-glucan branching enzyme"/>
    <property type="match status" value="1"/>
</dbReference>
<dbReference type="PIRSF" id="PIRSF000463">
    <property type="entry name" value="GlgB"/>
    <property type="match status" value="1"/>
</dbReference>
<evidence type="ECO:0000256" key="7">
    <source>
        <dbReference type="ARBA" id="ARBA00022679"/>
    </source>
</evidence>
<dbReference type="CDD" id="cd11321">
    <property type="entry name" value="AmyAc_bac_euk_BE"/>
    <property type="match status" value="1"/>
</dbReference>
<protein>
    <recommendedName>
        <fullName evidence="5">1,4-alpha-glucan-branching enzyme</fullName>
        <ecNumber evidence="4">2.4.1.18</ecNumber>
    </recommendedName>
    <alternativeName>
        <fullName evidence="9">Glycogen-branching enzyme</fullName>
    </alternativeName>
</protein>
<evidence type="ECO:0000256" key="9">
    <source>
        <dbReference type="ARBA" id="ARBA00031979"/>
    </source>
</evidence>
<evidence type="ECO:0000256" key="4">
    <source>
        <dbReference type="ARBA" id="ARBA00012541"/>
    </source>
</evidence>
<evidence type="ECO:0000256" key="11">
    <source>
        <dbReference type="PIRSR" id="PIRSR000463-1"/>
    </source>
</evidence>
<dbReference type="GO" id="GO:0005737">
    <property type="term" value="C:cytoplasm"/>
    <property type="evidence" value="ECO:0007669"/>
    <property type="project" value="TreeGrafter"/>
</dbReference>
<dbReference type="InterPro" id="IPR004193">
    <property type="entry name" value="Glyco_hydro_13_N"/>
</dbReference>
<reference evidence="13" key="1">
    <citation type="submission" date="2022-12" db="EMBL/GenBank/DDBJ databases">
        <authorList>
            <person name="Brejova B."/>
        </authorList>
    </citation>
    <scope>NUCLEOTIDE SEQUENCE</scope>
</reference>
<comment type="function">
    <text evidence="10">Glycogen-branching enzyme participates in the glycogen biosynthetic process along with glycogenin and glycogen synthase. Generates alpha-1,6-glucosidic branches from alpha-1,4-linked glucose chains, to increase solubility of the glycogen polymer.</text>
</comment>
<dbReference type="InterPro" id="IPR013780">
    <property type="entry name" value="Glyco_hydro_b"/>
</dbReference>
<evidence type="ECO:0000256" key="1">
    <source>
        <dbReference type="ARBA" id="ARBA00000826"/>
    </source>
</evidence>
<dbReference type="GO" id="GO:0043169">
    <property type="term" value="F:cation binding"/>
    <property type="evidence" value="ECO:0007669"/>
    <property type="project" value="InterPro"/>
</dbReference>
<evidence type="ECO:0000313" key="14">
    <source>
        <dbReference type="Proteomes" id="UP001152885"/>
    </source>
</evidence>
<dbReference type="InterPro" id="IPR006047">
    <property type="entry name" value="GH13_cat_dom"/>
</dbReference>
<dbReference type="AlphaFoldDB" id="A0A9W4XCM5"/>
<evidence type="ECO:0000256" key="8">
    <source>
        <dbReference type="ARBA" id="ARBA00023056"/>
    </source>
</evidence>
<dbReference type="SUPFAM" id="SSF51445">
    <property type="entry name" value="(Trans)glycosidases"/>
    <property type="match status" value="1"/>
</dbReference>
<feature type="active site" description="Proton donor" evidence="11">
    <location>
        <position position="388"/>
    </location>
</feature>
<dbReference type="InterPro" id="IPR013783">
    <property type="entry name" value="Ig-like_fold"/>
</dbReference>
<organism evidence="13 14">
    <name type="scientific">Candida verbasci</name>
    <dbReference type="NCBI Taxonomy" id="1227364"/>
    <lineage>
        <taxon>Eukaryota</taxon>
        <taxon>Fungi</taxon>
        <taxon>Dikarya</taxon>
        <taxon>Ascomycota</taxon>
        <taxon>Saccharomycotina</taxon>
        <taxon>Pichiomycetes</taxon>
        <taxon>Debaryomycetaceae</taxon>
        <taxon>Candida/Lodderomyces clade</taxon>
        <taxon>Candida</taxon>
    </lineage>
</organism>
<name>A0A9W4XCM5_9ASCO</name>
<dbReference type="SUPFAM" id="SSF81296">
    <property type="entry name" value="E set domains"/>
    <property type="match status" value="1"/>
</dbReference>
<dbReference type="EMBL" id="CANTUO010000007">
    <property type="protein sequence ID" value="CAI5760700.1"/>
    <property type="molecule type" value="Genomic_DNA"/>
</dbReference>
<gene>
    <name evidence="13" type="ORF">CANVERA_P5208</name>
</gene>
<comment type="similarity">
    <text evidence="3">Belongs to the glycosyl hydrolase 13 family. GlgB subfamily.</text>
</comment>
<dbReference type="GO" id="GO:0003844">
    <property type="term" value="F:1,4-alpha-glucan branching enzyme activity"/>
    <property type="evidence" value="ECO:0007669"/>
    <property type="project" value="UniProtKB-EC"/>
</dbReference>
<feature type="domain" description="Glycosyl hydrolase family 13 catalytic" evidence="12">
    <location>
        <begin position="164"/>
        <end position="544"/>
    </location>
</feature>
<comment type="caution">
    <text evidence="13">The sequence shown here is derived from an EMBL/GenBank/DDBJ whole genome shotgun (WGS) entry which is preliminary data.</text>
</comment>
<proteinExistence type="inferred from homology"/>
<evidence type="ECO:0000256" key="10">
    <source>
        <dbReference type="ARBA" id="ARBA00049618"/>
    </source>
</evidence>
<dbReference type="InterPro" id="IPR037439">
    <property type="entry name" value="Branching_enzy"/>
</dbReference>
<keyword evidence="14" id="KW-1185">Reference proteome</keyword>
<keyword evidence="6" id="KW-0328">Glycosyltransferase</keyword>
<evidence type="ECO:0000313" key="13">
    <source>
        <dbReference type="EMBL" id="CAI5760700.1"/>
    </source>
</evidence>
<accession>A0A9W4XCM5</accession>
<dbReference type="InterPro" id="IPR006048">
    <property type="entry name" value="A-amylase/branching_C"/>
</dbReference>
<comment type="catalytic activity">
    <reaction evidence="1">
        <text>Transfers a segment of a (1-&gt;4)-alpha-D-glucan chain to a primary hydroxy group in a similar glucan chain.</text>
        <dbReference type="EC" id="2.4.1.18"/>
    </reaction>
</comment>
<evidence type="ECO:0000256" key="6">
    <source>
        <dbReference type="ARBA" id="ARBA00022676"/>
    </source>
</evidence>
<dbReference type="Gene3D" id="2.60.40.1180">
    <property type="entry name" value="Golgi alpha-mannosidase II"/>
    <property type="match status" value="1"/>
</dbReference>
<dbReference type="InterPro" id="IPR014756">
    <property type="entry name" value="Ig_E-set"/>
</dbReference>
<comment type="pathway">
    <text evidence="2">Glycan biosynthesis; glycogen biosynthesis.</text>
</comment>
<dbReference type="OrthoDB" id="196493at2759"/>
<dbReference type="InterPro" id="IPR017853">
    <property type="entry name" value="GH"/>
</dbReference>
<dbReference type="Gene3D" id="2.60.40.10">
    <property type="entry name" value="Immunoglobulins"/>
    <property type="match status" value="1"/>
</dbReference>
<evidence type="ECO:0000256" key="5">
    <source>
        <dbReference type="ARBA" id="ARBA00020932"/>
    </source>
</evidence>
<dbReference type="SUPFAM" id="SSF51011">
    <property type="entry name" value="Glycosyl hydrolase domain"/>
    <property type="match status" value="1"/>
</dbReference>
<dbReference type="PANTHER" id="PTHR43651:SF3">
    <property type="entry name" value="1,4-ALPHA-GLUCAN-BRANCHING ENZYME"/>
    <property type="match status" value="1"/>
</dbReference>
<keyword evidence="7" id="KW-0808">Transferase</keyword>